<evidence type="ECO:0000313" key="1">
    <source>
        <dbReference type="EMBL" id="KXB02338.1"/>
    </source>
</evidence>
<evidence type="ECO:0000313" key="2">
    <source>
        <dbReference type="Proteomes" id="UP000070035"/>
    </source>
</evidence>
<dbReference type="AlphaFoldDB" id="A0A133V7A7"/>
<organism evidence="1 2">
    <name type="scientific">candidate division MSBL1 archaeon SCGC-AAA261F17</name>
    <dbReference type="NCBI Taxonomy" id="1698274"/>
    <lineage>
        <taxon>Archaea</taxon>
        <taxon>Methanobacteriati</taxon>
        <taxon>Methanobacteriota</taxon>
        <taxon>candidate division MSBL1</taxon>
    </lineage>
</organism>
<name>A0A133V7A7_9EURY</name>
<reference evidence="1 2" key="1">
    <citation type="journal article" date="2016" name="Sci. Rep.">
        <title>Metabolic traits of an uncultured archaeal lineage -MSBL1- from brine pools of the Red Sea.</title>
        <authorList>
            <person name="Mwirichia R."/>
            <person name="Alam I."/>
            <person name="Rashid M."/>
            <person name="Vinu M."/>
            <person name="Ba-Alawi W."/>
            <person name="Anthony Kamau A."/>
            <person name="Kamanda Ngugi D."/>
            <person name="Goker M."/>
            <person name="Klenk H.P."/>
            <person name="Bajic V."/>
            <person name="Stingl U."/>
        </authorList>
    </citation>
    <scope>NUCLEOTIDE SEQUENCE [LARGE SCALE GENOMIC DNA]</scope>
    <source>
        <strain evidence="1">SCGC-AAA261F17</strain>
    </source>
</reference>
<sequence length="349" mass="39489">MSESDSQTILTPQHHEDCVLRESIQFKNLVKTERGEVVSIRPCASEKGKIMAEIELPTRKDELFLDSQLLCRLLRAYKRRFTKMKCSSKLGVGRVMWKARRTYIYKHGKFDVRFALSQDDALKTMDSIGRLILGSIFCKKCGQPAIECALGQCEECVSNNLQSVTLDELSTPLFIKGFEALTEALEISRVTLIETSEIRPISPSQVSKFKSKIQEGVEFFLDSSLKTPEWTNVSASVSSVSLAFSIEDFHEKAVELTEALAKRPGGREEDIQSIRQFEKLALETFKILLKAFHNDDPDRLKLVKQKNSELSELLEKLDSNLSGNILGRIREMYEDASSVWSGLLKSYSS</sequence>
<dbReference type="Proteomes" id="UP000070035">
    <property type="component" value="Unassembled WGS sequence"/>
</dbReference>
<keyword evidence="2" id="KW-1185">Reference proteome</keyword>
<accession>A0A133V7A7</accession>
<comment type="caution">
    <text evidence="1">The sequence shown here is derived from an EMBL/GenBank/DDBJ whole genome shotgun (WGS) entry which is preliminary data.</text>
</comment>
<protein>
    <submittedName>
        <fullName evidence="1">Uncharacterized protein</fullName>
    </submittedName>
</protein>
<gene>
    <name evidence="1" type="ORF">AKJ44_00670</name>
</gene>
<dbReference type="EMBL" id="LHXY01000005">
    <property type="protein sequence ID" value="KXB02338.1"/>
    <property type="molecule type" value="Genomic_DNA"/>
</dbReference>
<proteinExistence type="predicted"/>